<organism evidence="2 3">
    <name type="scientific">Belnapia arida</name>
    <dbReference type="NCBI Taxonomy" id="2804533"/>
    <lineage>
        <taxon>Bacteria</taxon>
        <taxon>Pseudomonadati</taxon>
        <taxon>Pseudomonadota</taxon>
        <taxon>Alphaproteobacteria</taxon>
        <taxon>Acetobacterales</taxon>
        <taxon>Roseomonadaceae</taxon>
        <taxon>Belnapia</taxon>
    </lineage>
</organism>
<name>A0ABS1U257_9PROT</name>
<evidence type="ECO:0000313" key="3">
    <source>
        <dbReference type="Proteomes" id="UP000660885"/>
    </source>
</evidence>
<comment type="caution">
    <text evidence="2">The sequence shown here is derived from an EMBL/GenBank/DDBJ whole genome shotgun (WGS) entry which is preliminary data.</text>
</comment>
<reference evidence="2 3" key="1">
    <citation type="submission" date="2021-01" db="EMBL/GenBank/DDBJ databases">
        <title>Belnapia mucosa sp. nov. and Belnapia arida sp. nov., isolated from the Tabernas Desert (Almeria, Spain).</title>
        <authorList>
            <person name="Molina-Menor E."/>
            <person name="Vidal-Verdu A."/>
            <person name="Calonge A."/>
            <person name="Satari L."/>
            <person name="Pereto J."/>
            <person name="Porcar M."/>
        </authorList>
    </citation>
    <scope>NUCLEOTIDE SEQUENCE [LARGE SCALE GENOMIC DNA]</scope>
    <source>
        <strain evidence="2 3">T18</strain>
    </source>
</reference>
<feature type="signal peptide" evidence="1">
    <location>
        <begin position="1"/>
        <end position="21"/>
    </location>
</feature>
<sequence>MRSGQEAVAAALLLAGCAVPAATTPAPRPAGPTDLAARLPEQAAGFLRGATTPLSRGEAGREIGYRTAGMVAAGATVQLYRLPGVTLPEGAGSADAEAAFNDLLQEALRPVPPRRMREEARFTLPTGGPALLRCAETSGSYGRERVQGLVCAGGVGGGVLRLRVAVPRQDAPPADARAFASAILAALRTP</sequence>
<dbReference type="EMBL" id="JAETWB010000004">
    <property type="protein sequence ID" value="MBL6078758.1"/>
    <property type="molecule type" value="Genomic_DNA"/>
</dbReference>
<evidence type="ECO:0000313" key="2">
    <source>
        <dbReference type="EMBL" id="MBL6078758.1"/>
    </source>
</evidence>
<keyword evidence="1" id="KW-0732">Signal</keyword>
<keyword evidence="3" id="KW-1185">Reference proteome</keyword>
<dbReference type="RefSeq" id="WP_202832014.1">
    <property type="nucleotide sequence ID" value="NZ_JAETWB010000004.1"/>
</dbReference>
<evidence type="ECO:0008006" key="4">
    <source>
        <dbReference type="Google" id="ProtNLM"/>
    </source>
</evidence>
<proteinExistence type="predicted"/>
<feature type="chain" id="PRO_5046424226" description="Lipoprotein" evidence="1">
    <location>
        <begin position="22"/>
        <end position="190"/>
    </location>
</feature>
<gene>
    <name evidence="2" type="ORF">JMJ56_12125</name>
</gene>
<dbReference type="PROSITE" id="PS51257">
    <property type="entry name" value="PROKAR_LIPOPROTEIN"/>
    <property type="match status" value="1"/>
</dbReference>
<protein>
    <recommendedName>
        <fullName evidence="4">Lipoprotein</fullName>
    </recommendedName>
</protein>
<accession>A0ABS1U257</accession>
<evidence type="ECO:0000256" key="1">
    <source>
        <dbReference type="SAM" id="SignalP"/>
    </source>
</evidence>
<dbReference type="Proteomes" id="UP000660885">
    <property type="component" value="Unassembled WGS sequence"/>
</dbReference>